<reference evidence="9" key="1">
    <citation type="submission" date="2024-02" db="EMBL/GenBank/DDBJ databases">
        <authorList>
            <consortium name="ELIXIR-Norway"/>
            <consortium name="Elixir Norway"/>
        </authorList>
    </citation>
    <scope>NUCLEOTIDE SEQUENCE</scope>
</reference>
<name>A0ABP0UH80_9BRYO</name>
<dbReference type="PANTHER" id="PTHR13768:SF2">
    <property type="entry name" value="GAMMA-SOLUBLE NSF ATTACHMENT PROTEIN"/>
    <property type="match status" value="1"/>
</dbReference>
<dbReference type="InterPro" id="IPR000744">
    <property type="entry name" value="NSF_attach"/>
</dbReference>
<dbReference type="SUPFAM" id="SSF48452">
    <property type="entry name" value="TPR-like"/>
    <property type="match status" value="1"/>
</dbReference>
<comment type="similarity">
    <text evidence="2">Belongs to the SNAP family.</text>
</comment>
<dbReference type="Gene3D" id="1.25.40.10">
    <property type="entry name" value="Tetratricopeptide repeat domain"/>
    <property type="match status" value="1"/>
</dbReference>
<proteinExistence type="inferred from homology"/>
<dbReference type="Proteomes" id="UP001497512">
    <property type="component" value="Chromosome 3"/>
</dbReference>
<keyword evidence="4" id="KW-0931">ER-Golgi transport</keyword>
<keyword evidence="5" id="KW-0653">Protein transport</keyword>
<evidence type="ECO:0000256" key="4">
    <source>
        <dbReference type="ARBA" id="ARBA00022892"/>
    </source>
</evidence>
<keyword evidence="3" id="KW-0813">Transport</keyword>
<sequence>MCVKILKLGTLRKLEDGRASVEEERGRVKVAQRCMTKANYLTTLSFTRWVKDWANATPLFEQAALNFKLVKMLEEAKLAYQQAAMGQIKQSSPWMAAKHMEAAGVLAKELSCWNEVVDFFKQASALYVECGKVQPGADALIRGARAVQELKPNDALTMYMDACRLLEDDNREQMAFDTYRAASNLYIKLNKYHEAAVVLLRWGQAANKCKATQSQCKAYLSAIIVYLYAESYEDALACYNNCASMDVFSKSDQDQCAQLLFSAYREGRANEIKHVISTSTIIPHLDHMIIRLAKQLPQGKVMSQEVPIMDIT</sequence>
<evidence type="ECO:0000256" key="8">
    <source>
        <dbReference type="ARBA" id="ARBA00042485"/>
    </source>
</evidence>
<organism evidence="9 10">
    <name type="scientific">Sphagnum troendelagicum</name>
    <dbReference type="NCBI Taxonomy" id="128251"/>
    <lineage>
        <taxon>Eukaryota</taxon>
        <taxon>Viridiplantae</taxon>
        <taxon>Streptophyta</taxon>
        <taxon>Embryophyta</taxon>
        <taxon>Bryophyta</taxon>
        <taxon>Sphagnophytina</taxon>
        <taxon>Sphagnopsida</taxon>
        <taxon>Sphagnales</taxon>
        <taxon>Sphagnaceae</taxon>
        <taxon>Sphagnum</taxon>
    </lineage>
</organism>
<evidence type="ECO:0000256" key="7">
    <source>
        <dbReference type="ARBA" id="ARBA00040047"/>
    </source>
</evidence>
<evidence type="ECO:0000313" key="10">
    <source>
        <dbReference type="Proteomes" id="UP001497512"/>
    </source>
</evidence>
<keyword evidence="6" id="KW-0472">Membrane</keyword>
<dbReference type="PANTHER" id="PTHR13768">
    <property type="entry name" value="SOLUBLE NSF ATTACHMENT PROTEIN SNAP"/>
    <property type="match status" value="1"/>
</dbReference>
<protein>
    <recommendedName>
        <fullName evidence="7">Gamma-soluble NSF attachment protein</fullName>
    </recommendedName>
    <alternativeName>
        <fullName evidence="8">N-ethylmaleimide-sensitive factor attachment protein gamma</fullName>
    </alternativeName>
</protein>
<comment type="subcellular location">
    <subcellularLocation>
        <location evidence="1">Membrane</location>
        <topology evidence="1">Peripheral membrane protein</topology>
    </subcellularLocation>
</comment>
<evidence type="ECO:0000256" key="1">
    <source>
        <dbReference type="ARBA" id="ARBA00004170"/>
    </source>
</evidence>
<keyword evidence="10" id="KW-1185">Reference proteome</keyword>
<dbReference type="EMBL" id="OZ019895">
    <property type="protein sequence ID" value="CAK9221194.1"/>
    <property type="molecule type" value="Genomic_DNA"/>
</dbReference>
<evidence type="ECO:0000256" key="6">
    <source>
        <dbReference type="ARBA" id="ARBA00023136"/>
    </source>
</evidence>
<dbReference type="Pfam" id="PF14938">
    <property type="entry name" value="SNAP"/>
    <property type="match status" value="1"/>
</dbReference>
<evidence type="ECO:0000256" key="5">
    <source>
        <dbReference type="ARBA" id="ARBA00022927"/>
    </source>
</evidence>
<evidence type="ECO:0000256" key="3">
    <source>
        <dbReference type="ARBA" id="ARBA00022448"/>
    </source>
</evidence>
<evidence type="ECO:0000256" key="2">
    <source>
        <dbReference type="ARBA" id="ARBA00010050"/>
    </source>
</evidence>
<dbReference type="InterPro" id="IPR011990">
    <property type="entry name" value="TPR-like_helical_dom_sf"/>
</dbReference>
<gene>
    <name evidence="9" type="ORF">CSSPTR1EN2_LOCUS15834</name>
</gene>
<evidence type="ECO:0000313" key="9">
    <source>
        <dbReference type="EMBL" id="CAK9221194.1"/>
    </source>
</evidence>
<accession>A0ABP0UH80</accession>